<comment type="caution">
    <text evidence="3">The sequence shown here is derived from an EMBL/GenBank/DDBJ whole genome shotgun (WGS) entry which is preliminary data.</text>
</comment>
<name>A0AAD8IWA1_9APIA</name>
<keyword evidence="4" id="KW-1185">Reference proteome</keyword>
<reference evidence="3" key="1">
    <citation type="submission" date="2023-02" db="EMBL/GenBank/DDBJ databases">
        <title>Genome of toxic invasive species Heracleum sosnowskyi carries increased number of genes despite the absence of recent whole-genome duplications.</title>
        <authorList>
            <person name="Schelkunov M."/>
            <person name="Shtratnikova V."/>
            <person name="Makarenko M."/>
            <person name="Klepikova A."/>
            <person name="Omelchenko D."/>
            <person name="Novikova G."/>
            <person name="Obukhova E."/>
            <person name="Bogdanov V."/>
            <person name="Penin A."/>
            <person name="Logacheva M."/>
        </authorList>
    </citation>
    <scope>NUCLEOTIDE SEQUENCE</scope>
    <source>
        <strain evidence="3">Hsosn_3</strain>
        <tissue evidence="3">Leaf</tissue>
    </source>
</reference>
<keyword evidence="2" id="KW-0732">Signal</keyword>
<evidence type="ECO:0000313" key="3">
    <source>
        <dbReference type="EMBL" id="KAK1393140.1"/>
    </source>
</evidence>
<dbReference type="PANTHER" id="PTHR33390:SF1">
    <property type="entry name" value="STRESS UP-REGULATED NOD 19 PROTEIN"/>
    <property type="match status" value="1"/>
</dbReference>
<dbReference type="InterPro" id="IPR011692">
    <property type="entry name" value="Stress_up-reg_Nod19"/>
</dbReference>
<evidence type="ECO:0000313" key="4">
    <source>
        <dbReference type="Proteomes" id="UP001237642"/>
    </source>
</evidence>
<reference evidence="3" key="2">
    <citation type="submission" date="2023-05" db="EMBL/GenBank/DDBJ databases">
        <authorList>
            <person name="Schelkunov M.I."/>
        </authorList>
    </citation>
    <scope>NUCLEOTIDE SEQUENCE</scope>
    <source>
        <strain evidence="3">Hsosn_3</strain>
        <tissue evidence="3">Leaf</tissue>
    </source>
</reference>
<keyword evidence="1" id="KW-0472">Membrane</keyword>
<protein>
    <submittedName>
        <fullName evidence="3">SURNod19 domain-containing protein</fullName>
    </submittedName>
</protein>
<dbReference type="AlphaFoldDB" id="A0AAD8IWA1"/>
<feature type="signal peptide" evidence="2">
    <location>
        <begin position="1"/>
        <end position="26"/>
    </location>
</feature>
<evidence type="ECO:0000256" key="1">
    <source>
        <dbReference type="SAM" id="Phobius"/>
    </source>
</evidence>
<accession>A0AAD8IWA1</accession>
<dbReference type="Pfam" id="PF07712">
    <property type="entry name" value="SURNod19"/>
    <property type="match status" value="1"/>
</dbReference>
<feature type="transmembrane region" description="Helical" evidence="1">
    <location>
        <begin position="429"/>
        <end position="449"/>
    </location>
</feature>
<keyword evidence="1" id="KW-0812">Transmembrane</keyword>
<evidence type="ECO:0000256" key="2">
    <source>
        <dbReference type="SAM" id="SignalP"/>
    </source>
</evidence>
<dbReference type="Proteomes" id="UP001237642">
    <property type="component" value="Unassembled WGS sequence"/>
</dbReference>
<feature type="chain" id="PRO_5042153422" evidence="2">
    <location>
        <begin position="27"/>
        <end position="465"/>
    </location>
</feature>
<dbReference type="EMBL" id="JAUIZM010000003">
    <property type="protein sequence ID" value="KAK1393140.1"/>
    <property type="molecule type" value="Genomic_DNA"/>
</dbReference>
<dbReference type="PANTHER" id="PTHR33390">
    <property type="entry name" value="STRESS UP-REGULATED NOD 19 PROTEIN"/>
    <property type="match status" value="1"/>
</dbReference>
<sequence>MLAGPQSCFILFVIFLLALSSQSLEARENGVKTKVFLSPKIVLRPGSVANNFFYDIDFPRGHVAIKDFSAEVVDEAGNSVPLHETYLHHWVAVRYYGRKGIDVSKHSQRSGFHQADFIVARNAGICNYGLTQYFGLGSETRKTATHIPDPYGIEIGNPAEIPDGYEEKWLLNVHAIDTRGAAERLGCTECRCDLYNVTVDEYDRPLKPGYKGGLYCCYDKTHCQLKQGIDNARRSLYMRYTVKWVDWENSIIPLKIYIFDITDTWKKSDESKMAISTNHHCHIEYTVEACTTEMNNKACVDSRRISVVMPTGGDVIYGVAHQHTGGIGSALYGEDGRVICSSIPKYGEGKEAGNEAGYIVGMSTCYPKPGSVRIADGETLYLDSNYSSAQRHTGVMGLFYILIAEPLPYTKSFLQAAVEMRGETEKSRFVWVGVLFGVGIAMAILFAGYRKLRSQREDGYAPIVI</sequence>
<proteinExistence type="predicted"/>
<gene>
    <name evidence="3" type="ORF">POM88_012196</name>
</gene>
<organism evidence="3 4">
    <name type="scientific">Heracleum sosnowskyi</name>
    <dbReference type="NCBI Taxonomy" id="360622"/>
    <lineage>
        <taxon>Eukaryota</taxon>
        <taxon>Viridiplantae</taxon>
        <taxon>Streptophyta</taxon>
        <taxon>Embryophyta</taxon>
        <taxon>Tracheophyta</taxon>
        <taxon>Spermatophyta</taxon>
        <taxon>Magnoliopsida</taxon>
        <taxon>eudicotyledons</taxon>
        <taxon>Gunneridae</taxon>
        <taxon>Pentapetalae</taxon>
        <taxon>asterids</taxon>
        <taxon>campanulids</taxon>
        <taxon>Apiales</taxon>
        <taxon>Apiaceae</taxon>
        <taxon>Apioideae</taxon>
        <taxon>apioid superclade</taxon>
        <taxon>Tordylieae</taxon>
        <taxon>Tordyliinae</taxon>
        <taxon>Heracleum</taxon>
    </lineage>
</organism>
<keyword evidence="1" id="KW-1133">Transmembrane helix</keyword>